<accession>A0AAV4JGT2</accession>
<organism evidence="2 3">
    <name type="scientific">Elysia marginata</name>
    <dbReference type="NCBI Taxonomy" id="1093978"/>
    <lineage>
        <taxon>Eukaryota</taxon>
        <taxon>Metazoa</taxon>
        <taxon>Spiralia</taxon>
        <taxon>Lophotrochozoa</taxon>
        <taxon>Mollusca</taxon>
        <taxon>Gastropoda</taxon>
        <taxon>Heterobranchia</taxon>
        <taxon>Euthyneura</taxon>
        <taxon>Panpulmonata</taxon>
        <taxon>Sacoglossa</taxon>
        <taxon>Placobranchoidea</taxon>
        <taxon>Plakobranchidae</taxon>
        <taxon>Elysia</taxon>
    </lineage>
</organism>
<evidence type="ECO:0000313" key="2">
    <source>
        <dbReference type="EMBL" id="GFS20217.1"/>
    </source>
</evidence>
<feature type="region of interest" description="Disordered" evidence="1">
    <location>
        <begin position="69"/>
        <end position="115"/>
    </location>
</feature>
<sequence>MLHEIINFHQPLIPTIRTDLNSRISSPPPESNIRNVAARRLHHPHLPSPIPRGRVPGAETSLHDRLVGKIHSENSQSRTGWLLMSRGERKGQRKGQTRTENNAMRHANQKQGYSL</sequence>
<keyword evidence="3" id="KW-1185">Reference proteome</keyword>
<dbReference type="EMBL" id="BMAT01006797">
    <property type="protein sequence ID" value="GFS20217.1"/>
    <property type="molecule type" value="Genomic_DNA"/>
</dbReference>
<name>A0AAV4JGT2_9GAST</name>
<dbReference type="Proteomes" id="UP000762676">
    <property type="component" value="Unassembled WGS sequence"/>
</dbReference>
<dbReference type="AlphaFoldDB" id="A0AAV4JGT2"/>
<proteinExistence type="predicted"/>
<comment type="caution">
    <text evidence="2">The sequence shown here is derived from an EMBL/GenBank/DDBJ whole genome shotgun (WGS) entry which is preliminary data.</text>
</comment>
<gene>
    <name evidence="2" type="ORF">ElyMa_003307900</name>
</gene>
<reference evidence="2 3" key="1">
    <citation type="journal article" date="2021" name="Elife">
        <title>Chloroplast acquisition without the gene transfer in kleptoplastic sea slugs, Plakobranchus ocellatus.</title>
        <authorList>
            <person name="Maeda T."/>
            <person name="Takahashi S."/>
            <person name="Yoshida T."/>
            <person name="Shimamura S."/>
            <person name="Takaki Y."/>
            <person name="Nagai Y."/>
            <person name="Toyoda A."/>
            <person name="Suzuki Y."/>
            <person name="Arimoto A."/>
            <person name="Ishii H."/>
            <person name="Satoh N."/>
            <person name="Nishiyama T."/>
            <person name="Hasebe M."/>
            <person name="Maruyama T."/>
            <person name="Minagawa J."/>
            <person name="Obokata J."/>
            <person name="Shigenobu S."/>
        </authorList>
    </citation>
    <scope>NUCLEOTIDE SEQUENCE [LARGE SCALE GENOMIC DNA]</scope>
</reference>
<evidence type="ECO:0000313" key="3">
    <source>
        <dbReference type="Proteomes" id="UP000762676"/>
    </source>
</evidence>
<evidence type="ECO:0000256" key="1">
    <source>
        <dbReference type="SAM" id="MobiDB-lite"/>
    </source>
</evidence>
<protein>
    <submittedName>
        <fullName evidence="2">Uncharacterized protein</fullName>
    </submittedName>
</protein>